<dbReference type="SUPFAM" id="SSF56672">
    <property type="entry name" value="DNA/RNA polymerases"/>
    <property type="match status" value="1"/>
</dbReference>
<dbReference type="InterPro" id="IPR000477">
    <property type="entry name" value="RT_dom"/>
</dbReference>
<name>A0AAV3Q4B4_LITER</name>
<evidence type="ECO:0000313" key="3">
    <source>
        <dbReference type="Proteomes" id="UP001454036"/>
    </source>
</evidence>
<dbReference type="FunFam" id="3.30.70.270:FF:000003">
    <property type="entry name" value="Transposon Ty3-G Gag-Pol polyprotein"/>
    <property type="match status" value="1"/>
</dbReference>
<dbReference type="InterPro" id="IPR043502">
    <property type="entry name" value="DNA/RNA_pol_sf"/>
</dbReference>
<accession>A0AAV3Q4B4</accession>
<dbReference type="Proteomes" id="UP001454036">
    <property type="component" value="Unassembled WGS sequence"/>
</dbReference>
<sequence>MPFGLSNAPATFQSIMNHVFNIVLRKFVLVFFDDILIYSIDMETHLAHLYQVLTLLKEHKLFAKPSKCAFGQSHIEYHGHIISARGVQADPSKIEAMISWSKSNNLKSLRVFLGLTGYYRIFVQNYGVIAKPLTNLLKKMP</sequence>
<dbReference type="Pfam" id="PF00078">
    <property type="entry name" value="RVT_1"/>
    <property type="match status" value="1"/>
</dbReference>
<dbReference type="AlphaFoldDB" id="A0AAV3Q4B4"/>
<proteinExistence type="predicted"/>
<organism evidence="2 3">
    <name type="scientific">Lithospermum erythrorhizon</name>
    <name type="common">Purple gromwell</name>
    <name type="synonym">Lithospermum officinale var. erythrorhizon</name>
    <dbReference type="NCBI Taxonomy" id="34254"/>
    <lineage>
        <taxon>Eukaryota</taxon>
        <taxon>Viridiplantae</taxon>
        <taxon>Streptophyta</taxon>
        <taxon>Embryophyta</taxon>
        <taxon>Tracheophyta</taxon>
        <taxon>Spermatophyta</taxon>
        <taxon>Magnoliopsida</taxon>
        <taxon>eudicotyledons</taxon>
        <taxon>Gunneridae</taxon>
        <taxon>Pentapetalae</taxon>
        <taxon>asterids</taxon>
        <taxon>lamiids</taxon>
        <taxon>Boraginales</taxon>
        <taxon>Boraginaceae</taxon>
        <taxon>Boraginoideae</taxon>
        <taxon>Lithospermeae</taxon>
        <taxon>Lithospermum</taxon>
    </lineage>
</organism>
<dbReference type="InterPro" id="IPR043128">
    <property type="entry name" value="Rev_trsase/Diguanyl_cyclase"/>
</dbReference>
<dbReference type="EMBL" id="BAABME010003246">
    <property type="protein sequence ID" value="GAA0158056.1"/>
    <property type="molecule type" value="Genomic_DNA"/>
</dbReference>
<evidence type="ECO:0000313" key="2">
    <source>
        <dbReference type="EMBL" id="GAA0158056.1"/>
    </source>
</evidence>
<reference evidence="2 3" key="1">
    <citation type="submission" date="2024-01" db="EMBL/GenBank/DDBJ databases">
        <title>The complete chloroplast genome sequence of Lithospermum erythrorhizon: insights into the phylogenetic relationship among Boraginaceae species and the maternal lineages of purple gromwells.</title>
        <authorList>
            <person name="Okada T."/>
            <person name="Watanabe K."/>
        </authorList>
    </citation>
    <scope>NUCLEOTIDE SEQUENCE [LARGE SCALE GENOMIC DNA]</scope>
</reference>
<protein>
    <recommendedName>
        <fullName evidence="1">Reverse transcriptase domain-containing protein</fullName>
    </recommendedName>
</protein>
<comment type="caution">
    <text evidence="2">The sequence shown here is derived from an EMBL/GenBank/DDBJ whole genome shotgun (WGS) entry which is preliminary data.</text>
</comment>
<keyword evidence="3" id="KW-1185">Reference proteome</keyword>
<dbReference type="PROSITE" id="PS50878">
    <property type="entry name" value="RT_POL"/>
    <property type="match status" value="1"/>
</dbReference>
<evidence type="ECO:0000259" key="1">
    <source>
        <dbReference type="PROSITE" id="PS50878"/>
    </source>
</evidence>
<dbReference type="InterPro" id="IPR051320">
    <property type="entry name" value="Viral_Replic_Matur_Polypro"/>
</dbReference>
<dbReference type="PANTHER" id="PTHR33064:SF37">
    <property type="entry name" value="RIBONUCLEASE H"/>
    <property type="match status" value="1"/>
</dbReference>
<gene>
    <name evidence="2" type="ORF">LIER_15178</name>
</gene>
<dbReference type="CDD" id="cd01647">
    <property type="entry name" value="RT_LTR"/>
    <property type="match status" value="1"/>
</dbReference>
<dbReference type="Gene3D" id="3.30.70.270">
    <property type="match status" value="2"/>
</dbReference>
<feature type="domain" description="Reverse transcriptase" evidence="1">
    <location>
        <begin position="1"/>
        <end position="82"/>
    </location>
</feature>
<dbReference type="PANTHER" id="PTHR33064">
    <property type="entry name" value="POL PROTEIN"/>
    <property type="match status" value="1"/>
</dbReference>